<dbReference type="Gene3D" id="1.10.3210.10">
    <property type="entry name" value="Hypothetical protein af1432"/>
    <property type="match status" value="1"/>
</dbReference>
<dbReference type="FunFam" id="1.10.3210.10:FF:000024">
    <property type="entry name" value="Deoxyguanosinetriphosphate triphosphohydrolase-like protein"/>
    <property type="match status" value="1"/>
</dbReference>
<keyword evidence="1 2" id="KW-0378">Hydrolase</keyword>
<evidence type="ECO:0000256" key="1">
    <source>
        <dbReference type="ARBA" id="ARBA00022801"/>
    </source>
</evidence>
<dbReference type="PROSITE" id="PS51831">
    <property type="entry name" value="HD"/>
    <property type="match status" value="1"/>
</dbReference>
<evidence type="ECO:0000256" key="2">
    <source>
        <dbReference type="HAMAP-Rule" id="MF_01212"/>
    </source>
</evidence>
<dbReference type="InterPro" id="IPR003607">
    <property type="entry name" value="HD/PDEase_dom"/>
</dbReference>
<dbReference type="GO" id="GO:0008832">
    <property type="term" value="F:dGTPase activity"/>
    <property type="evidence" value="ECO:0007669"/>
    <property type="project" value="TreeGrafter"/>
</dbReference>
<dbReference type="Pfam" id="PF01966">
    <property type="entry name" value="HD"/>
    <property type="match status" value="1"/>
</dbReference>
<dbReference type="InterPro" id="IPR050135">
    <property type="entry name" value="dGTPase-like"/>
</dbReference>
<feature type="domain" description="HD" evidence="3">
    <location>
        <begin position="69"/>
        <end position="195"/>
    </location>
</feature>
<proteinExistence type="inferred from homology"/>
<comment type="similarity">
    <text evidence="2">Belongs to the dGTPase family. Type 2 subfamily.</text>
</comment>
<dbReference type="CDD" id="cd00077">
    <property type="entry name" value="HDc"/>
    <property type="match status" value="1"/>
</dbReference>
<protein>
    <recommendedName>
        <fullName evidence="2">Deoxyguanosinetriphosphate triphosphohydrolase-like protein</fullName>
    </recommendedName>
</protein>
<dbReference type="AlphaFoldDB" id="A0A6J4H4A0"/>
<dbReference type="InterPro" id="IPR006261">
    <property type="entry name" value="dGTPase"/>
</dbReference>
<dbReference type="InterPro" id="IPR026875">
    <property type="entry name" value="PHydrolase_assoc_dom"/>
</dbReference>
<sequence>MEGDEQRVLAAYAQKSGESSGRRFAESKHAYRTEFQRDRARIIHARAFRRLEYKTQVFLNGTGDHLRTRLTHTIEVASISRTIARALSLNEDLAEAIALAHDLGHSPFGHSGEETLSECMQEHGGFEHNDQSLRVVDLLEAAYPNFPGLNLTFEVREGLQKHQAFYDPPELGGDQYRCASLEAQIANLADEITYYSHDLDDAVDFEILSADQLEEVTVWHRSHATVSERYPDAREPDLHKLIIRDIIDVQVRDVITSSAGAIEDAGVRSAAEVRAQERPLIRYSDELLRANSELRRFLYKNVYYHPRVAEVNRRACEMLHAVFDEYVLRPELLGEGASRRIEGEGLHRTVCDYIAGMTDRYLIEEHARLTAGAVA</sequence>
<organism evidence="4">
    <name type="scientific">uncultured Chthoniobacterales bacterium</name>
    <dbReference type="NCBI Taxonomy" id="1836801"/>
    <lineage>
        <taxon>Bacteria</taxon>
        <taxon>Pseudomonadati</taxon>
        <taxon>Verrucomicrobiota</taxon>
        <taxon>Spartobacteria</taxon>
        <taxon>Chthoniobacterales</taxon>
        <taxon>environmental samples</taxon>
    </lineage>
</organism>
<dbReference type="PANTHER" id="PTHR11373:SF43">
    <property type="entry name" value="DEOXYGUANOSINETRIPHOSPHATE TRIPHOSPHOHYDROLASE-LIKE PROTEIN"/>
    <property type="match status" value="1"/>
</dbReference>
<dbReference type="NCBIfam" id="TIGR01353">
    <property type="entry name" value="dGTP_triPase"/>
    <property type="match status" value="1"/>
</dbReference>
<dbReference type="SMART" id="SM00471">
    <property type="entry name" value="HDc"/>
    <property type="match status" value="1"/>
</dbReference>
<gene>
    <name evidence="4" type="ORF">AVDCRST_MAG42-67</name>
</gene>
<evidence type="ECO:0000259" key="3">
    <source>
        <dbReference type="PROSITE" id="PS51831"/>
    </source>
</evidence>
<name>A0A6J4H4A0_9BACT</name>
<dbReference type="Pfam" id="PF13286">
    <property type="entry name" value="HD_assoc"/>
    <property type="match status" value="1"/>
</dbReference>
<evidence type="ECO:0000313" key="4">
    <source>
        <dbReference type="EMBL" id="CAA9211006.1"/>
    </source>
</evidence>
<dbReference type="PANTHER" id="PTHR11373">
    <property type="entry name" value="DEOXYNUCLEOSIDE TRIPHOSPHATE TRIPHOSPHOHYDROLASE"/>
    <property type="match status" value="1"/>
</dbReference>
<accession>A0A6J4H4A0</accession>
<dbReference type="HAMAP" id="MF_01212">
    <property type="entry name" value="dGTPase_type2"/>
    <property type="match status" value="1"/>
</dbReference>
<dbReference type="InterPro" id="IPR006674">
    <property type="entry name" value="HD_domain"/>
</dbReference>
<dbReference type="NCBIfam" id="NF002326">
    <property type="entry name" value="PRK01286.1-1"/>
    <property type="match status" value="1"/>
</dbReference>
<dbReference type="SUPFAM" id="SSF109604">
    <property type="entry name" value="HD-domain/PDEase-like"/>
    <property type="match status" value="1"/>
</dbReference>
<dbReference type="GO" id="GO:0006203">
    <property type="term" value="P:dGTP catabolic process"/>
    <property type="evidence" value="ECO:0007669"/>
    <property type="project" value="TreeGrafter"/>
</dbReference>
<dbReference type="InterPro" id="IPR023023">
    <property type="entry name" value="dNTPase_2"/>
</dbReference>
<dbReference type="EMBL" id="CADCTA010000002">
    <property type="protein sequence ID" value="CAA9211006.1"/>
    <property type="molecule type" value="Genomic_DNA"/>
</dbReference>
<reference evidence="4" key="1">
    <citation type="submission" date="2020-02" db="EMBL/GenBank/DDBJ databases">
        <authorList>
            <person name="Meier V. D."/>
        </authorList>
    </citation>
    <scope>NUCLEOTIDE SEQUENCE</scope>
    <source>
        <strain evidence="4">AVDCRST_MAG42</strain>
    </source>
</reference>